<comment type="similarity">
    <text evidence="2">Belongs to the TBCC family.</text>
</comment>
<gene>
    <name evidence="8" type="ORF">HICCMSTLAB_LOCUS9241</name>
</gene>
<dbReference type="Gene3D" id="2.160.20.70">
    <property type="match status" value="1"/>
</dbReference>
<dbReference type="Pfam" id="PF07986">
    <property type="entry name" value="TBCC"/>
    <property type="match status" value="1"/>
</dbReference>
<dbReference type="PANTHER" id="PTHR15139:SF0">
    <property type="entry name" value="TUBULIN-SPECIFIC CHAPERONE C"/>
    <property type="match status" value="1"/>
</dbReference>
<dbReference type="Proteomes" id="UP000786811">
    <property type="component" value="Unassembled WGS sequence"/>
</dbReference>
<evidence type="ECO:0000313" key="8">
    <source>
        <dbReference type="EMBL" id="CAG5099801.1"/>
    </source>
</evidence>
<dbReference type="Gene3D" id="1.20.58.1250">
    <property type="entry name" value="Tubulin Binding Cofactor C, N-terminal domain"/>
    <property type="match status" value="1"/>
</dbReference>
<dbReference type="InterPro" id="IPR017901">
    <property type="entry name" value="C-CAP_CF_C-like"/>
</dbReference>
<comment type="caution">
    <text evidence="8">The sequence shown here is derived from an EMBL/GenBank/DDBJ whole genome shotgun (WGS) entry which is preliminary data.</text>
</comment>
<dbReference type="InterPro" id="IPR031925">
    <property type="entry name" value="TBCC_N"/>
</dbReference>
<evidence type="ECO:0000313" key="9">
    <source>
        <dbReference type="Proteomes" id="UP000786811"/>
    </source>
</evidence>
<dbReference type="InterPro" id="IPR006599">
    <property type="entry name" value="CARP_motif"/>
</dbReference>
<protein>
    <submittedName>
        <fullName evidence="8">Similar to TBCC: Tubulin-specific chaperone C (Bos taurus)</fullName>
    </submittedName>
</protein>
<evidence type="ECO:0000256" key="6">
    <source>
        <dbReference type="ARBA" id="ARBA00026055"/>
    </source>
</evidence>
<keyword evidence="3" id="KW-0963">Cytoplasm</keyword>
<dbReference type="InterPro" id="IPR012945">
    <property type="entry name" value="Tubulin-bd_cofactor_C_dom"/>
</dbReference>
<comment type="subunit">
    <text evidence="6">Supercomplex made of cofactors A to E. Cofactors A and D function by capturing and stabilizing tubulin in a quasi-native conformation. Cofactor E binds to the cofactor D-tubulin complex; interaction with cofactor C then causes the release of tubulin polypeptides that are committed to the native state.</text>
</comment>
<dbReference type="OrthoDB" id="194775at2759"/>
<reference evidence="8" key="1">
    <citation type="submission" date="2021-04" db="EMBL/GenBank/DDBJ databases">
        <authorList>
            <person name="Chebbi M.A.C M."/>
        </authorList>
    </citation>
    <scope>NUCLEOTIDE SEQUENCE</scope>
</reference>
<evidence type="ECO:0000259" key="7">
    <source>
        <dbReference type="PROSITE" id="PS51329"/>
    </source>
</evidence>
<evidence type="ECO:0000256" key="4">
    <source>
        <dbReference type="ARBA" id="ARBA00022990"/>
    </source>
</evidence>
<keyword evidence="9" id="KW-1185">Reference proteome</keyword>
<dbReference type="InterPro" id="IPR016098">
    <property type="entry name" value="CAP/MinC_C"/>
</dbReference>
<dbReference type="GO" id="GO:0005737">
    <property type="term" value="C:cytoplasm"/>
    <property type="evidence" value="ECO:0007669"/>
    <property type="project" value="UniProtKB-SubCell"/>
</dbReference>
<dbReference type="EMBL" id="CAJNRD030001122">
    <property type="protein sequence ID" value="CAG5099801.1"/>
    <property type="molecule type" value="Genomic_DNA"/>
</dbReference>
<keyword evidence="4" id="KW-0007">Acetylation</keyword>
<evidence type="ECO:0000256" key="1">
    <source>
        <dbReference type="ARBA" id="ARBA00004496"/>
    </source>
</evidence>
<organism evidence="8 9">
    <name type="scientific">Cotesia congregata</name>
    <name type="common">Parasitoid wasp</name>
    <name type="synonym">Apanteles congregatus</name>
    <dbReference type="NCBI Taxonomy" id="51543"/>
    <lineage>
        <taxon>Eukaryota</taxon>
        <taxon>Metazoa</taxon>
        <taxon>Ecdysozoa</taxon>
        <taxon>Arthropoda</taxon>
        <taxon>Hexapoda</taxon>
        <taxon>Insecta</taxon>
        <taxon>Pterygota</taxon>
        <taxon>Neoptera</taxon>
        <taxon>Endopterygota</taxon>
        <taxon>Hymenoptera</taxon>
        <taxon>Apocrita</taxon>
        <taxon>Ichneumonoidea</taxon>
        <taxon>Braconidae</taxon>
        <taxon>Microgastrinae</taxon>
        <taxon>Cotesia</taxon>
    </lineage>
</organism>
<dbReference type="GO" id="GO:0007023">
    <property type="term" value="P:post-chaperonin tubulin folding pathway"/>
    <property type="evidence" value="ECO:0007669"/>
    <property type="project" value="InterPro"/>
</dbReference>
<dbReference type="AlphaFoldDB" id="A0A8J2MNY7"/>
<dbReference type="InterPro" id="IPR038397">
    <property type="entry name" value="TBCC_N_sf"/>
</dbReference>
<feature type="domain" description="C-CAP/cofactor C-like" evidence="7">
    <location>
        <begin position="170"/>
        <end position="324"/>
    </location>
</feature>
<comment type="subcellular location">
    <subcellularLocation>
        <location evidence="1">Cytoplasm</location>
    </subcellularLocation>
</comment>
<dbReference type="GO" id="GO:0015631">
    <property type="term" value="F:tubulin binding"/>
    <property type="evidence" value="ECO:0007669"/>
    <property type="project" value="InterPro"/>
</dbReference>
<accession>A0A8J2MNY7</accession>
<proteinExistence type="inferred from homology"/>
<keyword evidence="5" id="KW-0143">Chaperone</keyword>
<dbReference type="Pfam" id="PF16752">
    <property type="entry name" value="TBCC_N"/>
    <property type="match status" value="1"/>
</dbReference>
<sequence>METTEGTELGGVENLTDRISKRDRERRNVIERRREEKQQLAVESEQLSFFQDTFHLHCEKVKELLDTAPAAQTSTLPGIFDKVNKEILTLWNYLSQSKIFLKMYDIRRAQESLQQLETEAAELELKLLPKKKFGFKNRRPAKKPSEKSLDVTDGLKNLNLSETVTTNGATKQHNELISKYTDSASSLIGKSDGTFALDAENVNKNDVLLSDLTRCIVRIYGAPSTVHMINLKQCQVLIGPVSSSVFANNCDSCTFAFACQQLRLHSSTDCTIYLHVTSRAIIEDCVKIKVAPYNWSYEDQQSHFNLSGLDIKTNNWDSVDDFNWLSYEKHSPNWAILKPELRVKFRD</sequence>
<evidence type="ECO:0000256" key="2">
    <source>
        <dbReference type="ARBA" id="ARBA00008848"/>
    </source>
</evidence>
<evidence type="ECO:0000256" key="5">
    <source>
        <dbReference type="ARBA" id="ARBA00023186"/>
    </source>
</evidence>
<dbReference type="GO" id="GO:0007021">
    <property type="term" value="P:tubulin complex assembly"/>
    <property type="evidence" value="ECO:0007669"/>
    <property type="project" value="TreeGrafter"/>
</dbReference>
<dbReference type="PROSITE" id="PS51329">
    <property type="entry name" value="C_CAP_COFACTOR_C"/>
    <property type="match status" value="1"/>
</dbReference>
<dbReference type="PANTHER" id="PTHR15139">
    <property type="entry name" value="TUBULIN FOLDING COFACTOR C"/>
    <property type="match status" value="1"/>
</dbReference>
<dbReference type="InterPro" id="IPR027684">
    <property type="entry name" value="TBCC"/>
</dbReference>
<name>A0A8J2MNY7_COTCN</name>
<evidence type="ECO:0000256" key="3">
    <source>
        <dbReference type="ARBA" id="ARBA00022490"/>
    </source>
</evidence>
<dbReference type="SMART" id="SM00673">
    <property type="entry name" value="CARP"/>
    <property type="match status" value="2"/>
</dbReference>